<name>A0ABR2WJ32_9FUNG</name>
<evidence type="ECO:0000313" key="1">
    <source>
        <dbReference type="EMBL" id="KAK9761520.1"/>
    </source>
</evidence>
<keyword evidence="2" id="KW-1185">Reference proteome</keyword>
<protein>
    <submittedName>
        <fullName evidence="1">Uncharacterized protein</fullName>
    </submittedName>
</protein>
<proteinExistence type="predicted"/>
<evidence type="ECO:0000313" key="2">
    <source>
        <dbReference type="Proteomes" id="UP001479436"/>
    </source>
</evidence>
<dbReference type="Proteomes" id="UP001479436">
    <property type="component" value="Unassembled WGS sequence"/>
</dbReference>
<dbReference type="EMBL" id="JASJQH010001353">
    <property type="protein sequence ID" value="KAK9761520.1"/>
    <property type="molecule type" value="Genomic_DNA"/>
</dbReference>
<dbReference type="PANTHER" id="PTHR35373:SF2">
    <property type="entry name" value="PROTEIN DPCD"/>
    <property type="match status" value="1"/>
</dbReference>
<reference evidence="1 2" key="1">
    <citation type="submission" date="2023-04" db="EMBL/GenBank/DDBJ databases">
        <title>Genome of Basidiobolus ranarum AG-B5.</title>
        <authorList>
            <person name="Stajich J.E."/>
            <person name="Carter-House D."/>
            <person name="Gryganskyi A."/>
        </authorList>
    </citation>
    <scope>NUCLEOTIDE SEQUENCE [LARGE SCALE GENOMIC DNA]</scope>
    <source>
        <strain evidence="1 2">AG-B5</strain>
    </source>
</reference>
<dbReference type="PANTHER" id="PTHR35373">
    <property type="entry name" value="PROTEIN CBG16894"/>
    <property type="match status" value="1"/>
</dbReference>
<comment type="caution">
    <text evidence="1">The sequence shown here is derived from an EMBL/GenBank/DDBJ whole genome shotgun (WGS) entry which is preliminary data.</text>
</comment>
<organism evidence="1 2">
    <name type="scientific">Basidiobolus ranarum</name>
    <dbReference type="NCBI Taxonomy" id="34480"/>
    <lineage>
        <taxon>Eukaryota</taxon>
        <taxon>Fungi</taxon>
        <taxon>Fungi incertae sedis</taxon>
        <taxon>Zoopagomycota</taxon>
        <taxon>Entomophthoromycotina</taxon>
        <taxon>Basidiobolomycetes</taxon>
        <taxon>Basidiobolales</taxon>
        <taxon>Basidiobolaceae</taxon>
        <taxon>Basidiobolus</taxon>
    </lineage>
</organism>
<gene>
    <name evidence="1" type="ORF">K7432_013523</name>
</gene>
<accession>A0ABR2WJ32</accession>
<sequence>MVGFSYFIDKDRDWRSERLKQLWNLIKAGQELTGFVIMELPLNPVLLVATYKKRQFVNFVSALFYPMIQIQNSHSFQTPPNKETKVLSRRLTRIFDKFKSDTLESQNHTIDPFNGNKKIVTHRSTDDLYFDEDFAESVSTLYRDSFITLHEDHISIHNYHVPTTRLKEIHYRDISHVYSSQELRLPNSRCKVWGSSSTGIWWAFDKRRSMLYRHKYDTIVLILHNSKRIGVSIKDSNQIGLIRRLVQEANDTPVLIE</sequence>